<keyword evidence="10 22" id="KW-1133">Transmembrane helix</keyword>
<feature type="region of interest" description="Disordered" evidence="21">
    <location>
        <begin position="133"/>
        <end position="193"/>
    </location>
</feature>
<dbReference type="InterPro" id="IPR001876">
    <property type="entry name" value="Znf_RanBP2"/>
</dbReference>
<keyword evidence="8" id="KW-0862">Zinc</keyword>
<evidence type="ECO:0000256" key="12">
    <source>
        <dbReference type="ARBA" id="ARBA00023136"/>
    </source>
</evidence>
<feature type="domain" description="RanBP2-type" evidence="23">
    <location>
        <begin position="19"/>
        <end position="48"/>
    </location>
</feature>
<accession>A0A8T0B6F2</accession>
<dbReference type="AlphaFoldDB" id="A0A8T0B6F2"/>
<dbReference type="InterPro" id="IPR036443">
    <property type="entry name" value="Znf_RanBP2_sf"/>
</dbReference>
<feature type="compositionally biased region" description="Polar residues" evidence="21">
    <location>
        <begin position="59"/>
        <end position="73"/>
    </location>
</feature>
<dbReference type="PANTHER" id="PTHR46012">
    <property type="entry name" value="IP22168P"/>
    <property type="match status" value="1"/>
</dbReference>
<gene>
    <name evidence="24" type="ORF">HF521_001253</name>
</gene>
<keyword evidence="7 20" id="KW-0863">Zinc-finger</keyword>
<sequence length="649" mass="74628">MGDKKSPTRPKRHCKPSSDEGCWDCSVCTFRNSAEAFKCMMCDVRKGTSTRKPRAVSQLVAQQVPPQFASPTQPKKEKKEKTEKDRNDREPAMKKNSHKKMRPRLKNVDRSSAQHLEVTVGDLTVIITDFKEKAKPLSSSTSSSSSTATSADLRSQSGSSSDNTERAVSSVSRTTRSAAGRAPGGRSRVPDDVRLYSRRQSLQPWRDLSKSTKEEMRRHVRLVSVCVISVFVAVLYVFEQLASSLETEAAWREPLRQPGVRSRGLSQPQSEHRCKSVSVTHWNPYWRLPRDVCGKNCFMESARRYPVDRTSSQVSKVDRAEPVRLAVVACGPRLEETLTMLKSAVLFSQRTLHFHIFAEDELHSSFRDVLESWPGRVRSKFNYTTYHITFPSDNAKEWKRLFKPCASQRLFLPLILTEVDSLLYVDTDILFLQPVEEIWNFLSQFNSSHMAAMAPEHEEPRIAWYSRFARHPFYGKTGVNSGVMLMNMTRIRAKHFKNDMTTVHLTWKELLMPLLQKYKLNITWGDQDLLNIIFHYNPESLFVFPCHWNYRPDHCIYGSNCAAAEQHGVHILHGNRGVYHDDKQPAFRAIYEAIQKYPFGEDAINFLLKPLEEKLKNTLHTYCGRSSHLFTKKLQESIRKLQNDNHNAR</sequence>
<evidence type="ECO:0000256" key="16">
    <source>
        <dbReference type="ARBA" id="ARBA00038854"/>
    </source>
</evidence>
<comment type="catalytic activity">
    <reaction evidence="19">
        <text>3-O-(beta-D-glucosyl)-L-seryl-[EGF-like domain protein] + UDP-alpha-D-xylose = 3-O-[alpha-D-xylosyl-(1-&gt;3)-beta-D-glucosyl]-L-seryl-[EGF-like domain protein] + UDP + H(+)</text>
        <dbReference type="Rhea" id="RHEA:56064"/>
        <dbReference type="Rhea" id="RHEA-COMP:14610"/>
        <dbReference type="Rhea" id="RHEA-COMP:14611"/>
        <dbReference type="ChEBI" id="CHEBI:15378"/>
        <dbReference type="ChEBI" id="CHEBI:57632"/>
        <dbReference type="ChEBI" id="CHEBI:58223"/>
        <dbReference type="ChEBI" id="CHEBI:140575"/>
        <dbReference type="ChEBI" id="CHEBI:140576"/>
        <dbReference type="EC" id="2.4.2.42"/>
    </reaction>
</comment>
<feature type="compositionally biased region" description="Basic and acidic residues" evidence="21">
    <location>
        <begin position="74"/>
        <end position="93"/>
    </location>
</feature>
<dbReference type="GO" id="GO:0008270">
    <property type="term" value="F:zinc ion binding"/>
    <property type="evidence" value="ECO:0007669"/>
    <property type="project" value="UniProtKB-KW"/>
</dbReference>
<feature type="compositionally biased region" description="Basic residues" evidence="21">
    <location>
        <begin position="95"/>
        <end position="105"/>
    </location>
</feature>
<dbReference type="FunFam" id="3.90.550.10:FF:000042">
    <property type="entry name" value="Glucoside xylosyltransferase 1"/>
    <property type="match status" value="1"/>
</dbReference>
<dbReference type="InterPro" id="IPR033774">
    <property type="entry name" value="YAF2_RYBP"/>
</dbReference>
<evidence type="ECO:0000256" key="7">
    <source>
        <dbReference type="ARBA" id="ARBA00022771"/>
    </source>
</evidence>
<feature type="compositionally biased region" description="Low complexity" evidence="21">
    <location>
        <begin position="138"/>
        <end position="151"/>
    </location>
</feature>
<keyword evidence="5 22" id="KW-0812">Transmembrane</keyword>
<evidence type="ECO:0000256" key="19">
    <source>
        <dbReference type="ARBA" id="ARBA00049181"/>
    </source>
</evidence>
<evidence type="ECO:0000256" key="9">
    <source>
        <dbReference type="ARBA" id="ARBA00022968"/>
    </source>
</evidence>
<comment type="similarity">
    <text evidence="2">Belongs to the glycosyltransferase 8 family.</text>
</comment>
<dbReference type="SMART" id="SM00547">
    <property type="entry name" value="ZnF_RBZ"/>
    <property type="match status" value="1"/>
</dbReference>
<keyword evidence="11" id="KW-0805">Transcription regulation</keyword>
<dbReference type="CDD" id="cd06430">
    <property type="entry name" value="GT8_like_2"/>
    <property type="match status" value="1"/>
</dbReference>
<dbReference type="InterPro" id="IPR002495">
    <property type="entry name" value="Glyco_trans_8"/>
</dbReference>
<dbReference type="GO" id="GO:0016266">
    <property type="term" value="P:protein O-linked glycosylation via N-acetyl-galactosamine"/>
    <property type="evidence" value="ECO:0007669"/>
    <property type="project" value="TreeGrafter"/>
</dbReference>
<evidence type="ECO:0000256" key="20">
    <source>
        <dbReference type="PROSITE-ProRule" id="PRU00322"/>
    </source>
</evidence>
<proteinExistence type="inferred from homology"/>
<keyword evidence="4" id="KW-0808">Transferase</keyword>
<evidence type="ECO:0000256" key="11">
    <source>
        <dbReference type="ARBA" id="ARBA00023015"/>
    </source>
</evidence>
<evidence type="ECO:0000256" key="4">
    <source>
        <dbReference type="ARBA" id="ARBA00022679"/>
    </source>
</evidence>
<evidence type="ECO:0000256" key="18">
    <source>
        <dbReference type="ARBA" id="ARBA00042608"/>
    </source>
</evidence>
<organism evidence="24 25">
    <name type="scientific">Silurus meridionalis</name>
    <name type="common">Southern catfish</name>
    <name type="synonym">Silurus soldatovi meridionalis</name>
    <dbReference type="NCBI Taxonomy" id="175797"/>
    <lineage>
        <taxon>Eukaryota</taxon>
        <taxon>Metazoa</taxon>
        <taxon>Chordata</taxon>
        <taxon>Craniata</taxon>
        <taxon>Vertebrata</taxon>
        <taxon>Euteleostomi</taxon>
        <taxon>Actinopterygii</taxon>
        <taxon>Neopterygii</taxon>
        <taxon>Teleostei</taxon>
        <taxon>Ostariophysi</taxon>
        <taxon>Siluriformes</taxon>
        <taxon>Siluridae</taxon>
        <taxon>Silurus</taxon>
    </lineage>
</organism>
<keyword evidence="9" id="KW-0735">Signal-anchor</keyword>
<feature type="compositionally biased region" description="Polar residues" evidence="21">
    <location>
        <begin position="152"/>
        <end position="162"/>
    </location>
</feature>
<evidence type="ECO:0000259" key="23">
    <source>
        <dbReference type="PROSITE" id="PS50199"/>
    </source>
</evidence>
<keyword evidence="3" id="KW-0328">Glycosyltransferase</keyword>
<dbReference type="SUPFAM" id="SSF90209">
    <property type="entry name" value="Ran binding protein zinc finger-like"/>
    <property type="match status" value="1"/>
</dbReference>
<reference evidence="24" key="1">
    <citation type="submission" date="2020-08" db="EMBL/GenBank/DDBJ databases">
        <title>Chromosome-level assembly of Southern catfish (Silurus meridionalis) provides insights into visual adaptation to the nocturnal and benthic lifestyles.</title>
        <authorList>
            <person name="Zhang Y."/>
            <person name="Wang D."/>
            <person name="Peng Z."/>
        </authorList>
    </citation>
    <scope>NUCLEOTIDE SEQUENCE</scope>
    <source>
        <strain evidence="24">SWU-2019-XX</strain>
        <tissue evidence="24">Muscle</tissue>
    </source>
</reference>
<evidence type="ECO:0000256" key="2">
    <source>
        <dbReference type="ARBA" id="ARBA00006351"/>
    </source>
</evidence>
<evidence type="ECO:0000256" key="21">
    <source>
        <dbReference type="SAM" id="MobiDB-lite"/>
    </source>
</evidence>
<dbReference type="Proteomes" id="UP000606274">
    <property type="component" value="Unassembled WGS sequence"/>
</dbReference>
<dbReference type="Gene3D" id="3.90.550.10">
    <property type="entry name" value="Spore Coat Polysaccharide Biosynthesis Protein SpsA, Chain A"/>
    <property type="match status" value="1"/>
</dbReference>
<dbReference type="GO" id="GO:0140563">
    <property type="term" value="F:UDP-D-xylose:beta-D-glucoside alpha-1,3-D-xylosyltransferase activity"/>
    <property type="evidence" value="ECO:0007669"/>
    <property type="project" value="UniProtKB-EC"/>
</dbReference>
<evidence type="ECO:0000313" key="24">
    <source>
        <dbReference type="EMBL" id="KAF7701970.1"/>
    </source>
</evidence>
<evidence type="ECO:0000256" key="15">
    <source>
        <dbReference type="ARBA" id="ARBA00037301"/>
    </source>
</evidence>
<dbReference type="EC" id="2.4.2.42" evidence="16"/>
<evidence type="ECO:0000256" key="22">
    <source>
        <dbReference type="SAM" id="Phobius"/>
    </source>
</evidence>
<evidence type="ECO:0000256" key="8">
    <source>
        <dbReference type="ARBA" id="ARBA00022833"/>
    </source>
</evidence>
<dbReference type="InterPro" id="IPR029044">
    <property type="entry name" value="Nucleotide-diphossugar_trans"/>
</dbReference>
<keyword evidence="13" id="KW-0804">Transcription</keyword>
<evidence type="ECO:0000256" key="5">
    <source>
        <dbReference type="ARBA" id="ARBA00022692"/>
    </source>
</evidence>
<feature type="region of interest" description="Disordered" evidence="21">
    <location>
        <begin position="1"/>
        <end position="22"/>
    </location>
</feature>
<comment type="subcellular location">
    <subcellularLocation>
        <location evidence="1">Membrane</location>
        <topology evidence="1">Single-pass type II membrane protein</topology>
    </subcellularLocation>
</comment>
<feature type="compositionally biased region" description="Low complexity" evidence="21">
    <location>
        <begin position="166"/>
        <end position="187"/>
    </location>
</feature>
<dbReference type="Pfam" id="PF01501">
    <property type="entry name" value="Glyco_transf_8"/>
    <property type="match status" value="1"/>
</dbReference>
<keyword evidence="12 22" id="KW-0472">Membrane</keyword>
<dbReference type="PANTHER" id="PTHR46012:SF3">
    <property type="entry name" value="GLUCOSIDE XYLOSYLTRANSFERASE 1"/>
    <property type="match status" value="1"/>
</dbReference>
<keyword evidence="6" id="KW-0479">Metal-binding</keyword>
<evidence type="ECO:0000256" key="10">
    <source>
        <dbReference type="ARBA" id="ARBA00022989"/>
    </source>
</evidence>
<evidence type="ECO:0000256" key="17">
    <source>
        <dbReference type="ARBA" id="ARBA00041060"/>
    </source>
</evidence>
<evidence type="ECO:0000256" key="3">
    <source>
        <dbReference type="ARBA" id="ARBA00022676"/>
    </source>
</evidence>
<feature type="transmembrane region" description="Helical" evidence="22">
    <location>
        <begin position="220"/>
        <end position="238"/>
    </location>
</feature>
<comment type="caution">
    <text evidence="24">The sequence shown here is derived from an EMBL/GenBank/DDBJ whole genome shotgun (WGS) entry which is preliminary data.</text>
</comment>
<evidence type="ECO:0000256" key="6">
    <source>
        <dbReference type="ARBA" id="ARBA00022723"/>
    </source>
</evidence>
<protein>
    <recommendedName>
        <fullName evidence="17">Glucoside xylosyltransferase 1</fullName>
        <ecNumber evidence="16">2.4.2.42</ecNumber>
    </recommendedName>
    <alternativeName>
        <fullName evidence="18">Glycosyltransferase 8 domain-containing protein 3</fullName>
    </alternativeName>
</protein>
<name>A0A8T0B6F2_SILME</name>
<keyword evidence="14" id="KW-0325">Glycoprotein</keyword>
<dbReference type="EMBL" id="JABFDY010000010">
    <property type="protein sequence ID" value="KAF7701970.1"/>
    <property type="molecule type" value="Genomic_DNA"/>
</dbReference>
<evidence type="ECO:0000256" key="1">
    <source>
        <dbReference type="ARBA" id="ARBA00004606"/>
    </source>
</evidence>
<evidence type="ECO:0000256" key="14">
    <source>
        <dbReference type="ARBA" id="ARBA00023180"/>
    </source>
</evidence>
<dbReference type="PROSITE" id="PS50199">
    <property type="entry name" value="ZF_RANBP2_2"/>
    <property type="match status" value="1"/>
</dbReference>
<dbReference type="GO" id="GO:0016020">
    <property type="term" value="C:membrane"/>
    <property type="evidence" value="ECO:0007669"/>
    <property type="project" value="UniProtKB-SubCell"/>
</dbReference>
<dbReference type="SUPFAM" id="SSF53448">
    <property type="entry name" value="Nucleotide-diphospho-sugar transferases"/>
    <property type="match status" value="1"/>
</dbReference>
<evidence type="ECO:0000313" key="25">
    <source>
        <dbReference type="Proteomes" id="UP000606274"/>
    </source>
</evidence>
<comment type="function">
    <text evidence="15">Glycosyltransferase which elongates the O-linked glucose attached to EGF-like repeats in the extracellular domain of Notch proteins by catalyzing the addition of xylose.</text>
</comment>
<dbReference type="Pfam" id="PF17219">
    <property type="entry name" value="YAF2_RYBP"/>
    <property type="match status" value="1"/>
</dbReference>
<dbReference type="PROSITE" id="PS01358">
    <property type="entry name" value="ZF_RANBP2_1"/>
    <property type="match status" value="1"/>
</dbReference>
<feature type="region of interest" description="Disordered" evidence="21">
    <location>
        <begin position="48"/>
        <end position="113"/>
    </location>
</feature>
<dbReference type="Gene3D" id="4.10.1060.10">
    <property type="entry name" value="Zinc finger, RanBP2-type"/>
    <property type="match status" value="1"/>
</dbReference>
<evidence type="ECO:0000256" key="13">
    <source>
        <dbReference type="ARBA" id="ARBA00023163"/>
    </source>
</evidence>
<dbReference type="InterPro" id="IPR051993">
    <property type="entry name" value="Glycosyltransferase_8"/>
</dbReference>
<keyword evidence="25" id="KW-1185">Reference proteome</keyword>